<evidence type="ECO:0000313" key="4">
    <source>
        <dbReference type="EMBL" id="KAF8486261.1"/>
    </source>
</evidence>
<dbReference type="PROSITE" id="PS51228">
    <property type="entry name" value="ACB_2"/>
    <property type="match status" value="1"/>
</dbReference>
<comment type="similarity">
    <text evidence="1">Belongs to the ACBP family.</text>
</comment>
<evidence type="ECO:0000259" key="3">
    <source>
        <dbReference type="PROSITE" id="PS51228"/>
    </source>
</evidence>
<dbReference type="SUPFAM" id="SSF47027">
    <property type="entry name" value="Acyl-CoA binding protein"/>
    <property type="match status" value="1"/>
</dbReference>
<organism evidence="4 5">
    <name type="scientific">Russula ochroleuca</name>
    <dbReference type="NCBI Taxonomy" id="152965"/>
    <lineage>
        <taxon>Eukaryota</taxon>
        <taxon>Fungi</taxon>
        <taxon>Dikarya</taxon>
        <taxon>Basidiomycota</taxon>
        <taxon>Agaricomycotina</taxon>
        <taxon>Agaricomycetes</taxon>
        <taxon>Russulales</taxon>
        <taxon>Russulaceae</taxon>
        <taxon>Russula</taxon>
    </lineage>
</organism>
<comment type="caution">
    <text evidence="4">The sequence shown here is derived from an EMBL/GenBank/DDBJ whole genome shotgun (WGS) entry which is preliminary data.</text>
</comment>
<keyword evidence="5" id="KW-1185">Reference proteome</keyword>
<evidence type="ECO:0000256" key="1">
    <source>
        <dbReference type="ARBA" id="ARBA00005567"/>
    </source>
</evidence>
<gene>
    <name evidence="4" type="ORF">DFH94DRAFT_621936</name>
</gene>
<dbReference type="Gene3D" id="1.20.80.10">
    <property type="match status" value="1"/>
</dbReference>
<keyword evidence="2" id="KW-0446">Lipid-binding</keyword>
<dbReference type="Proteomes" id="UP000759537">
    <property type="component" value="Unassembled WGS sequence"/>
</dbReference>
<evidence type="ECO:0000256" key="2">
    <source>
        <dbReference type="ARBA" id="ARBA00023121"/>
    </source>
</evidence>
<name>A0A9P5N4H2_9AGAM</name>
<dbReference type="PANTHER" id="PTHR23310">
    <property type="entry name" value="ACYL-COA-BINDING PROTEIN, ACBP"/>
    <property type="match status" value="1"/>
</dbReference>
<evidence type="ECO:0000313" key="5">
    <source>
        <dbReference type="Proteomes" id="UP000759537"/>
    </source>
</evidence>
<reference evidence="4" key="1">
    <citation type="submission" date="2019-10" db="EMBL/GenBank/DDBJ databases">
        <authorList>
            <consortium name="DOE Joint Genome Institute"/>
            <person name="Kuo A."/>
            <person name="Miyauchi S."/>
            <person name="Kiss E."/>
            <person name="Drula E."/>
            <person name="Kohler A."/>
            <person name="Sanchez-Garcia M."/>
            <person name="Andreopoulos B."/>
            <person name="Barry K.W."/>
            <person name="Bonito G."/>
            <person name="Buee M."/>
            <person name="Carver A."/>
            <person name="Chen C."/>
            <person name="Cichocki N."/>
            <person name="Clum A."/>
            <person name="Culley D."/>
            <person name="Crous P.W."/>
            <person name="Fauchery L."/>
            <person name="Girlanda M."/>
            <person name="Hayes R."/>
            <person name="Keri Z."/>
            <person name="LaButti K."/>
            <person name="Lipzen A."/>
            <person name="Lombard V."/>
            <person name="Magnuson J."/>
            <person name="Maillard F."/>
            <person name="Morin E."/>
            <person name="Murat C."/>
            <person name="Nolan M."/>
            <person name="Ohm R."/>
            <person name="Pangilinan J."/>
            <person name="Pereira M."/>
            <person name="Perotto S."/>
            <person name="Peter M."/>
            <person name="Riley R."/>
            <person name="Sitrit Y."/>
            <person name="Stielow B."/>
            <person name="Szollosi G."/>
            <person name="Zifcakova L."/>
            <person name="Stursova M."/>
            <person name="Spatafora J.W."/>
            <person name="Tedersoo L."/>
            <person name="Vaario L.-M."/>
            <person name="Yamada A."/>
            <person name="Yan M."/>
            <person name="Wang P."/>
            <person name="Xu J."/>
            <person name="Bruns T."/>
            <person name="Baldrian P."/>
            <person name="Vilgalys R."/>
            <person name="Henrissat B."/>
            <person name="Grigoriev I.V."/>
            <person name="Hibbett D."/>
            <person name="Nagy L.G."/>
            <person name="Martin F.M."/>
        </authorList>
    </citation>
    <scope>NUCLEOTIDE SEQUENCE</scope>
    <source>
        <strain evidence="4">Prilba</strain>
    </source>
</reference>
<dbReference type="EMBL" id="WHVB01000002">
    <property type="protein sequence ID" value="KAF8486261.1"/>
    <property type="molecule type" value="Genomic_DNA"/>
</dbReference>
<dbReference type="GO" id="GO:0006631">
    <property type="term" value="P:fatty acid metabolic process"/>
    <property type="evidence" value="ECO:0007669"/>
    <property type="project" value="TreeGrafter"/>
</dbReference>
<proteinExistence type="inferred from homology"/>
<accession>A0A9P5N4H2</accession>
<dbReference type="AlphaFoldDB" id="A0A9P5N4H2"/>
<dbReference type="InterPro" id="IPR014352">
    <property type="entry name" value="FERM/acyl-CoA-bd_prot_sf"/>
</dbReference>
<dbReference type="Pfam" id="PF00887">
    <property type="entry name" value="ACBP"/>
    <property type="match status" value="1"/>
</dbReference>
<dbReference type="PANTHER" id="PTHR23310:SF62">
    <property type="entry name" value="ACYL-COA BINDING PROTEIN 1, ISOFORM A"/>
    <property type="match status" value="1"/>
</dbReference>
<sequence length="104" mass="11824">MSEAKFNKAVEIVQSLPKDGPIQPSQENQLYFYSYYKQAIVGDVNIPRPGLLDFAGKAKWDAWNERKGISKEEAWQKYVEKLLAILEAAKTDEAKSYIEQINAA</sequence>
<dbReference type="InterPro" id="IPR035984">
    <property type="entry name" value="Acyl-CoA-binding_sf"/>
</dbReference>
<dbReference type="GO" id="GO:0000062">
    <property type="term" value="F:fatty-acyl-CoA binding"/>
    <property type="evidence" value="ECO:0007669"/>
    <property type="project" value="InterPro"/>
</dbReference>
<dbReference type="PRINTS" id="PR00689">
    <property type="entry name" value="ACOABINDINGP"/>
</dbReference>
<protein>
    <submittedName>
        <fullName evidence="4">Acyl-CoA-binding protein</fullName>
    </submittedName>
</protein>
<dbReference type="FunFam" id="1.20.80.10:FF:000010">
    <property type="entry name" value="Acyl-CoA-binding domain-containing protein 5"/>
    <property type="match status" value="1"/>
</dbReference>
<feature type="domain" description="ACB" evidence="3">
    <location>
        <begin position="2"/>
        <end position="91"/>
    </location>
</feature>
<reference evidence="4" key="2">
    <citation type="journal article" date="2020" name="Nat. Commun.">
        <title>Large-scale genome sequencing of mycorrhizal fungi provides insights into the early evolution of symbiotic traits.</title>
        <authorList>
            <person name="Miyauchi S."/>
            <person name="Kiss E."/>
            <person name="Kuo A."/>
            <person name="Drula E."/>
            <person name="Kohler A."/>
            <person name="Sanchez-Garcia M."/>
            <person name="Morin E."/>
            <person name="Andreopoulos B."/>
            <person name="Barry K.W."/>
            <person name="Bonito G."/>
            <person name="Buee M."/>
            <person name="Carver A."/>
            <person name="Chen C."/>
            <person name="Cichocki N."/>
            <person name="Clum A."/>
            <person name="Culley D."/>
            <person name="Crous P.W."/>
            <person name="Fauchery L."/>
            <person name="Girlanda M."/>
            <person name="Hayes R.D."/>
            <person name="Keri Z."/>
            <person name="LaButti K."/>
            <person name="Lipzen A."/>
            <person name="Lombard V."/>
            <person name="Magnuson J."/>
            <person name="Maillard F."/>
            <person name="Murat C."/>
            <person name="Nolan M."/>
            <person name="Ohm R.A."/>
            <person name="Pangilinan J."/>
            <person name="Pereira M.F."/>
            <person name="Perotto S."/>
            <person name="Peter M."/>
            <person name="Pfister S."/>
            <person name="Riley R."/>
            <person name="Sitrit Y."/>
            <person name="Stielow J.B."/>
            <person name="Szollosi G."/>
            <person name="Zifcakova L."/>
            <person name="Stursova M."/>
            <person name="Spatafora J.W."/>
            <person name="Tedersoo L."/>
            <person name="Vaario L.M."/>
            <person name="Yamada A."/>
            <person name="Yan M."/>
            <person name="Wang P."/>
            <person name="Xu J."/>
            <person name="Bruns T."/>
            <person name="Baldrian P."/>
            <person name="Vilgalys R."/>
            <person name="Dunand C."/>
            <person name="Henrissat B."/>
            <person name="Grigoriev I.V."/>
            <person name="Hibbett D."/>
            <person name="Nagy L.G."/>
            <person name="Martin F.M."/>
        </authorList>
    </citation>
    <scope>NUCLEOTIDE SEQUENCE</scope>
    <source>
        <strain evidence="4">Prilba</strain>
    </source>
</reference>
<dbReference type="OrthoDB" id="346910at2759"/>
<dbReference type="InterPro" id="IPR000582">
    <property type="entry name" value="Acyl-CoA-binding_protein"/>
</dbReference>